<evidence type="ECO:0000256" key="1">
    <source>
        <dbReference type="SAM" id="MobiDB-lite"/>
    </source>
</evidence>
<organism evidence="3 4">
    <name type="scientific">Pholiota conissans</name>
    <dbReference type="NCBI Taxonomy" id="109636"/>
    <lineage>
        <taxon>Eukaryota</taxon>
        <taxon>Fungi</taxon>
        <taxon>Dikarya</taxon>
        <taxon>Basidiomycota</taxon>
        <taxon>Agaricomycotina</taxon>
        <taxon>Agaricomycetes</taxon>
        <taxon>Agaricomycetidae</taxon>
        <taxon>Agaricales</taxon>
        <taxon>Agaricineae</taxon>
        <taxon>Strophariaceae</taxon>
        <taxon>Pholiota</taxon>
    </lineage>
</organism>
<dbReference type="SMART" id="SM01111">
    <property type="entry name" value="CVNH"/>
    <property type="match status" value="2"/>
</dbReference>
<dbReference type="SUPFAM" id="SSF51322">
    <property type="entry name" value="Cyanovirin-N"/>
    <property type="match status" value="2"/>
</dbReference>
<keyword evidence="4" id="KW-1185">Reference proteome</keyword>
<dbReference type="AlphaFoldDB" id="A0A9P6D6W4"/>
<protein>
    <submittedName>
        <fullName evidence="3">CNVH-domain-containing protein</fullName>
    </submittedName>
</protein>
<dbReference type="Gene3D" id="2.30.60.10">
    <property type="entry name" value="Cyanovirin-N"/>
    <property type="match status" value="2"/>
</dbReference>
<reference evidence="3" key="1">
    <citation type="submission" date="2020-11" db="EMBL/GenBank/DDBJ databases">
        <authorList>
            <consortium name="DOE Joint Genome Institute"/>
            <person name="Ahrendt S."/>
            <person name="Riley R."/>
            <person name="Andreopoulos W."/>
            <person name="Labutti K."/>
            <person name="Pangilinan J."/>
            <person name="Ruiz-Duenas F.J."/>
            <person name="Barrasa J.M."/>
            <person name="Sanchez-Garcia M."/>
            <person name="Camarero S."/>
            <person name="Miyauchi S."/>
            <person name="Serrano A."/>
            <person name="Linde D."/>
            <person name="Babiker R."/>
            <person name="Drula E."/>
            <person name="Ayuso-Fernandez I."/>
            <person name="Pacheco R."/>
            <person name="Padilla G."/>
            <person name="Ferreira P."/>
            <person name="Barriuso J."/>
            <person name="Kellner H."/>
            <person name="Castanera R."/>
            <person name="Alfaro M."/>
            <person name="Ramirez L."/>
            <person name="Pisabarro A.G."/>
            <person name="Kuo A."/>
            <person name="Tritt A."/>
            <person name="Lipzen A."/>
            <person name="He G."/>
            <person name="Yan M."/>
            <person name="Ng V."/>
            <person name="Cullen D."/>
            <person name="Martin F."/>
            <person name="Rosso M.-N."/>
            <person name="Henrissat B."/>
            <person name="Hibbett D."/>
            <person name="Martinez A.T."/>
            <person name="Grigoriev I.V."/>
        </authorList>
    </citation>
    <scope>NUCLEOTIDE SEQUENCE</scope>
    <source>
        <strain evidence="3">CIRM-BRFM 674</strain>
    </source>
</reference>
<dbReference type="InterPro" id="IPR011058">
    <property type="entry name" value="Cyanovirin-N"/>
</dbReference>
<dbReference type="OrthoDB" id="3056812at2759"/>
<proteinExistence type="predicted"/>
<feature type="domain" description="Cyanovirin-N" evidence="2">
    <location>
        <begin position="2"/>
        <end position="99"/>
    </location>
</feature>
<feature type="region of interest" description="Disordered" evidence="1">
    <location>
        <begin position="470"/>
        <end position="503"/>
    </location>
</feature>
<dbReference type="Pfam" id="PF08881">
    <property type="entry name" value="CVNH"/>
    <property type="match status" value="2"/>
</dbReference>
<name>A0A9P6D6W4_9AGAR</name>
<dbReference type="EMBL" id="MU155138">
    <property type="protein sequence ID" value="KAF9485093.1"/>
    <property type="molecule type" value="Genomic_DNA"/>
</dbReference>
<evidence type="ECO:0000259" key="2">
    <source>
        <dbReference type="SMART" id="SM01111"/>
    </source>
</evidence>
<gene>
    <name evidence="3" type="ORF">BDN70DRAFT_917261</name>
</gene>
<evidence type="ECO:0000313" key="4">
    <source>
        <dbReference type="Proteomes" id="UP000807469"/>
    </source>
</evidence>
<sequence>MPFADSFRKVTIKQGVLSAECRKADGKTWISSSINVDEFLGNVDGKFILGGKGFSQSAQDITLVDGILSAKLKNSAGKYVDAKYDLSSHVHSQDGIIAAHGDLSVIGVAAAGSLDRTFSASSGVSAASMATSMSSSSSVATSMTSVSKSSSTSTKTFKSAAFRQFSQQLLIEEHCTNFVLKGTFLHCDIHHDDGRVTHVSFDLDVCIGNVNGALVWDASGFSKSCTSIALEGYFLTAKCRHPVQADQYLVSRIDLRTRLRVQGDVLIFIETNKKLSMMLSEVPWMKFKVIAEPDLSVFSKHPVVQQTMTRIAESTVEHVTTEMHRMLTIAMEEAIVAITASAMKHVSEQMTLTVEEAANYAVASPSATEAEFLRIGAAAGFYGGAYGAGYGGAYGAGAAYGNAGALVSPNGYQAGGFQGAIQAGGYQAGSYQAGLIQAGGYQAGGFQGGYFNGTSGAGVLSRSVSESSSISTSSASQAHSESSSVASSTATKTASATAITASS</sequence>
<accession>A0A9P6D6W4</accession>
<dbReference type="InterPro" id="IPR036673">
    <property type="entry name" value="Cyanovirin-N_sf"/>
</dbReference>
<comment type="caution">
    <text evidence="3">The sequence shown here is derived from an EMBL/GenBank/DDBJ whole genome shotgun (WGS) entry which is preliminary data.</text>
</comment>
<feature type="domain" description="Cyanovirin-N" evidence="2">
    <location>
        <begin position="173"/>
        <end position="268"/>
    </location>
</feature>
<dbReference type="Proteomes" id="UP000807469">
    <property type="component" value="Unassembled WGS sequence"/>
</dbReference>
<dbReference type="PANTHER" id="PTHR42076:SF1">
    <property type="entry name" value="CYANOVIRIN-N DOMAIN-CONTAINING PROTEIN"/>
    <property type="match status" value="1"/>
</dbReference>
<evidence type="ECO:0000313" key="3">
    <source>
        <dbReference type="EMBL" id="KAF9485093.1"/>
    </source>
</evidence>
<dbReference type="PANTHER" id="PTHR42076">
    <property type="entry name" value="CYANOVIRIN-N HOMOLOG"/>
    <property type="match status" value="1"/>
</dbReference>